<feature type="non-terminal residue" evidence="2">
    <location>
        <position position="35"/>
    </location>
</feature>
<dbReference type="AlphaFoldDB" id="X0VWT5"/>
<protein>
    <submittedName>
        <fullName evidence="2">Uncharacterized protein</fullName>
    </submittedName>
</protein>
<reference evidence="2" key="1">
    <citation type="journal article" date="2014" name="Front. Microbiol.">
        <title>High frequency of phylogenetically diverse reductive dehalogenase-homologous genes in deep subseafloor sedimentary metagenomes.</title>
        <authorList>
            <person name="Kawai M."/>
            <person name="Futagami T."/>
            <person name="Toyoda A."/>
            <person name="Takaki Y."/>
            <person name="Nishi S."/>
            <person name="Hori S."/>
            <person name="Arai W."/>
            <person name="Tsubouchi T."/>
            <person name="Morono Y."/>
            <person name="Uchiyama I."/>
            <person name="Ito T."/>
            <person name="Fujiyama A."/>
            <person name="Inagaki F."/>
            <person name="Takami H."/>
        </authorList>
    </citation>
    <scope>NUCLEOTIDE SEQUENCE</scope>
    <source>
        <strain evidence="2">Expedition CK06-06</strain>
    </source>
</reference>
<evidence type="ECO:0000256" key="1">
    <source>
        <dbReference type="SAM" id="MobiDB-lite"/>
    </source>
</evidence>
<evidence type="ECO:0000313" key="2">
    <source>
        <dbReference type="EMBL" id="GAG04951.1"/>
    </source>
</evidence>
<name>X0VWT5_9ZZZZ</name>
<dbReference type="EMBL" id="BARS01026825">
    <property type="protein sequence ID" value="GAG04951.1"/>
    <property type="molecule type" value="Genomic_DNA"/>
</dbReference>
<sequence length="35" mass="3734">MTVGASESYPTRHASLTDGTTTIEFNFSDGQGKLN</sequence>
<comment type="caution">
    <text evidence="2">The sequence shown here is derived from an EMBL/GenBank/DDBJ whole genome shotgun (WGS) entry which is preliminary data.</text>
</comment>
<gene>
    <name evidence="2" type="ORF">S01H1_42216</name>
</gene>
<feature type="region of interest" description="Disordered" evidence="1">
    <location>
        <begin position="1"/>
        <end position="35"/>
    </location>
</feature>
<proteinExistence type="predicted"/>
<accession>X0VWT5</accession>
<feature type="compositionally biased region" description="Polar residues" evidence="1">
    <location>
        <begin position="17"/>
        <end position="35"/>
    </location>
</feature>
<organism evidence="2">
    <name type="scientific">marine sediment metagenome</name>
    <dbReference type="NCBI Taxonomy" id="412755"/>
    <lineage>
        <taxon>unclassified sequences</taxon>
        <taxon>metagenomes</taxon>
        <taxon>ecological metagenomes</taxon>
    </lineage>
</organism>